<dbReference type="RefSeq" id="WP_188642660.1">
    <property type="nucleotide sequence ID" value="NZ_BMID01000001.1"/>
</dbReference>
<comment type="caution">
    <text evidence="1">The sequence shown here is derived from an EMBL/GenBank/DDBJ whole genome shotgun (WGS) entry which is preliminary data.</text>
</comment>
<protein>
    <submittedName>
        <fullName evidence="1">Uncharacterized protein</fullName>
    </submittedName>
</protein>
<gene>
    <name evidence="1" type="ORF">GCM10010923_21250</name>
</gene>
<proteinExistence type="predicted"/>
<name>A0ABQ1FG80_9SPHN</name>
<keyword evidence="2" id="KW-1185">Reference proteome</keyword>
<sequence>MNALQAVVGKVVRAHADASVAQLTRHMVEAAGVDPTSAPSPMVLRRIVETEIRRVKATGEAGHALRFDCSAISAPQGDGRPWILFVVLDVGTRMILGWHVAESAVALPGYQRAARDALAKLDDLSPPTWARRLTEVEIKSGLDKEATAKLVERLDAAISGNVQHADSDARFGRYFKKLVGGKLGLLTLTPARTLRGDALPPNGDMTPWSRSELEGHFAIRAAEYNDEVMREKQPLASDALSEIPAEVLELLHMVAEPQ</sequence>
<evidence type="ECO:0000313" key="1">
    <source>
        <dbReference type="EMBL" id="GGA10451.1"/>
    </source>
</evidence>
<reference evidence="2" key="1">
    <citation type="journal article" date="2019" name="Int. J. Syst. Evol. Microbiol.">
        <title>The Global Catalogue of Microorganisms (GCM) 10K type strain sequencing project: providing services to taxonomists for standard genome sequencing and annotation.</title>
        <authorList>
            <consortium name="The Broad Institute Genomics Platform"/>
            <consortium name="The Broad Institute Genome Sequencing Center for Infectious Disease"/>
            <person name="Wu L."/>
            <person name="Ma J."/>
        </authorList>
    </citation>
    <scope>NUCLEOTIDE SEQUENCE [LARGE SCALE GENOMIC DNA]</scope>
    <source>
        <strain evidence="2">CGMCC 1.15297</strain>
    </source>
</reference>
<dbReference type="Proteomes" id="UP000603317">
    <property type="component" value="Unassembled WGS sequence"/>
</dbReference>
<accession>A0ABQ1FG80</accession>
<organism evidence="1 2">
    <name type="scientific">Blastomonas marina</name>
    <dbReference type="NCBI Taxonomy" id="1867408"/>
    <lineage>
        <taxon>Bacteria</taxon>
        <taxon>Pseudomonadati</taxon>
        <taxon>Pseudomonadota</taxon>
        <taxon>Alphaproteobacteria</taxon>
        <taxon>Sphingomonadales</taxon>
        <taxon>Sphingomonadaceae</taxon>
        <taxon>Blastomonas</taxon>
    </lineage>
</organism>
<dbReference type="EMBL" id="BMID01000001">
    <property type="protein sequence ID" value="GGA10451.1"/>
    <property type="molecule type" value="Genomic_DNA"/>
</dbReference>
<evidence type="ECO:0000313" key="2">
    <source>
        <dbReference type="Proteomes" id="UP000603317"/>
    </source>
</evidence>